<keyword evidence="13" id="KW-1185">Reference proteome</keyword>
<feature type="active site" evidence="9">
    <location>
        <position position="286"/>
    </location>
</feature>
<evidence type="ECO:0000256" key="5">
    <source>
        <dbReference type="ARBA" id="ARBA00022832"/>
    </source>
</evidence>
<dbReference type="GO" id="GO:0004315">
    <property type="term" value="F:3-oxoacyl-[acyl-carrier-protein] synthase activity"/>
    <property type="evidence" value="ECO:0007669"/>
    <property type="project" value="InterPro"/>
</dbReference>
<dbReference type="PANTHER" id="PTHR34069">
    <property type="entry name" value="3-OXOACYL-[ACYL-CARRIER-PROTEIN] SYNTHASE 3"/>
    <property type="match status" value="1"/>
</dbReference>
<evidence type="ECO:0000256" key="1">
    <source>
        <dbReference type="ARBA" id="ARBA00008642"/>
    </source>
</evidence>
<keyword evidence="7 9" id="KW-0275">Fatty acid biosynthesis</keyword>
<evidence type="ECO:0000256" key="7">
    <source>
        <dbReference type="ARBA" id="ARBA00023160"/>
    </source>
</evidence>
<sequence length="310" mass="33754">MNRTYNCGILGLGSSLPEKVLTNQDLEKMVDTSDEWITKRTGISERRILDEDMPTYKLGVEAAKKALADAGVEAEEVDLIIVTTETPDYLTPSMSCLIQSEIGATRAAAFDLNAACSGFIYGMSVANQFIKSGFYKYILIVGCEGLSKVTDWKDRNTCVLFGDGAGAALFGPVEEGYGIITTYTGAIGELGKNLTIPCCFVSPQDIEVRVGENKRTLWMDGGEVFKFAVRIMEHGALKVLEDSGLTMDDIKLIVPHQANIRILEGAAKRLDVPNDKIFSNLHKYGNISSASIPVGLMSLIGKISFQMEII</sequence>
<dbReference type="InterPro" id="IPR013751">
    <property type="entry name" value="ACP_syn_III_N"/>
</dbReference>
<comment type="subunit">
    <text evidence="9">Homodimer.</text>
</comment>
<dbReference type="Gene3D" id="3.40.47.10">
    <property type="match status" value="1"/>
</dbReference>
<dbReference type="GO" id="GO:0033818">
    <property type="term" value="F:beta-ketoacyl-acyl-carrier-protein synthase III activity"/>
    <property type="evidence" value="ECO:0007669"/>
    <property type="project" value="UniProtKB-UniRule"/>
</dbReference>
<evidence type="ECO:0000256" key="9">
    <source>
        <dbReference type="HAMAP-Rule" id="MF_01815"/>
    </source>
</evidence>
<evidence type="ECO:0000256" key="6">
    <source>
        <dbReference type="ARBA" id="ARBA00023098"/>
    </source>
</evidence>
<keyword evidence="6 9" id="KW-0443">Lipid metabolism</keyword>
<comment type="catalytic activity">
    <reaction evidence="9">
        <text>malonyl-[ACP] + acetyl-CoA + H(+) = 3-oxobutanoyl-[ACP] + CO2 + CoA</text>
        <dbReference type="Rhea" id="RHEA:12080"/>
        <dbReference type="Rhea" id="RHEA-COMP:9623"/>
        <dbReference type="Rhea" id="RHEA-COMP:9625"/>
        <dbReference type="ChEBI" id="CHEBI:15378"/>
        <dbReference type="ChEBI" id="CHEBI:16526"/>
        <dbReference type="ChEBI" id="CHEBI:57287"/>
        <dbReference type="ChEBI" id="CHEBI:57288"/>
        <dbReference type="ChEBI" id="CHEBI:78449"/>
        <dbReference type="ChEBI" id="CHEBI:78450"/>
        <dbReference type="EC" id="2.3.1.180"/>
    </reaction>
</comment>
<dbReference type="SUPFAM" id="SSF53901">
    <property type="entry name" value="Thiolase-like"/>
    <property type="match status" value="2"/>
</dbReference>
<comment type="caution">
    <text evidence="12">The sequence shown here is derived from an EMBL/GenBank/DDBJ whole genome shotgun (WGS) entry which is preliminary data.</text>
</comment>
<dbReference type="STRING" id="1294263.JCM21531_2719"/>
<feature type="domain" description="Beta-ketoacyl-[acyl-carrier-protein] synthase III N-terminal" evidence="11">
    <location>
        <begin position="110"/>
        <end position="186"/>
    </location>
</feature>
<comment type="subcellular location">
    <subcellularLocation>
        <location evidence="9">Cytoplasm</location>
    </subcellularLocation>
</comment>
<keyword evidence="3 9" id="KW-0444">Lipid biosynthesis</keyword>
<dbReference type="InterPro" id="IPR016039">
    <property type="entry name" value="Thiolase-like"/>
</dbReference>
<evidence type="ECO:0000256" key="4">
    <source>
        <dbReference type="ARBA" id="ARBA00022679"/>
    </source>
</evidence>
<comment type="domain">
    <text evidence="9">The last Arg residue of the ACP-binding site is essential for the weak association between ACP/AcpP and FabH.</text>
</comment>
<dbReference type="Proteomes" id="UP000019109">
    <property type="component" value="Unassembled WGS sequence"/>
</dbReference>
<dbReference type="GO" id="GO:0006633">
    <property type="term" value="P:fatty acid biosynthetic process"/>
    <property type="evidence" value="ECO:0007669"/>
    <property type="project" value="UniProtKB-UniRule"/>
</dbReference>
<evidence type="ECO:0000259" key="10">
    <source>
        <dbReference type="Pfam" id="PF08541"/>
    </source>
</evidence>
<dbReference type="InterPro" id="IPR013747">
    <property type="entry name" value="ACP_syn_III_C"/>
</dbReference>
<dbReference type="InterPro" id="IPR004655">
    <property type="entry name" value="FabH"/>
</dbReference>
<keyword evidence="5 9" id="KW-0276">Fatty acid metabolism</keyword>
<comment type="pathway">
    <text evidence="9">Lipid metabolism; fatty acid biosynthesis.</text>
</comment>
<feature type="active site" evidence="9">
    <location>
        <position position="116"/>
    </location>
</feature>
<dbReference type="Pfam" id="PF08545">
    <property type="entry name" value="ACP_syn_III"/>
    <property type="match status" value="1"/>
</dbReference>
<feature type="region of interest" description="ACP-binding" evidence="9">
    <location>
        <begin position="257"/>
        <end position="261"/>
    </location>
</feature>
<accession>W4V732</accession>
<comment type="function">
    <text evidence="9">Catalyzes the condensation reaction of fatty acid synthesis by the addition to an acyl acceptor of two carbons from malonyl-ACP. Catalyzes the first condensation reaction which initiates fatty acid synthesis and may therefore play a role in governing the total rate of fatty acid production. Possesses both acetoacetyl-ACP synthase and acetyl transacylase activities. Its substrate specificity determines the biosynthesis of branched-chain and/or straight-chain of fatty acids.</text>
</comment>
<dbReference type="UniPathway" id="UPA00094"/>
<dbReference type="NCBIfam" id="NF006829">
    <property type="entry name" value="PRK09352.1"/>
    <property type="match status" value="1"/>
</dbReference>
<dbReference type="CDD" id="cd00830">
    <property type="entry name" value="KAS_III"/>
    <property type="match status" value="1"/>
</dbReference>
<dbReference type="HAMAP" id="MF_01815">
    <property type="entry name" value="FabH"/>
    <property type="match status" value="1"/>
</dbReference>
<dbReference type="AlphaFoldDB" id="W4V732"/>
<evidence type="ECO:0000313" key="13">
    <source>
        <dbReference type="Proteomes" id="UP000019109"/>
    </source>
</evidence>
<dbReference type="GO" id="GO:0005737">
    <property type="term" value="C:cytoplasm"/>
    <property type="evidence" value="ECO:0007669"/>
    <property type="project" value="UniProtKB-SubCell"/>
</dbReference>
<feature type="domain" description="Beta-ketoacyl-[acyl-carrier-protein] synthase III C-terminal" evidence="10">
    <location>
        <begin position="240"/>
        <end position="300"/>
    </location>
</feature>
<evidence type="ECO:0000256" key="8">
    <source>
        <dbReference type="ARBA" id="ARBA00023315"/>
    </source>
</evidence>
<dbReference type="NCBIfam" id="TIGR00747">
    <property type="entry name" value="fabH"/>
    <property type="match status" value="1"/>
</dbReference>
<dbReference type="PANTHER" id="PTHR34069:SF2">
    <property type="entry name" value="BETA-KETOACYL-[ACYL-CARRIER-PROTEIN] SYNTHASE III"/>
    <property type="match status" value="1"/>
</dbReference>
<comment type="similarity">
    <text evidence="1 9">Belongs to the thiolase-like superfamily. FabH family.</text>
</comment>
<evidence type="ECO:0000313" key="12">
    <source>
        <dbReference type="EMBL" id="GAE89215.1"/>
    </source>
</evidence>
<dbReference type="GO" id="GO:0044550">
    <property type="term" value="P:secondary metabolite biosynthetic process"/>
    <property type="evidence" value="ECO:0007669"/>
    <property type="project" value="TreeGrafter"/>
</dbReference>
<protein>
    <recommendedName>
        <fullName evidence="9">Beta-ketoacyl-[acyl-carrier-protein] synthase III</fullName>
        <shortName evidence="9">Beta-ketoacyl-ACP synthase III</shortName>
        <shortName evidence="9">KAS III</shortName>
        <ecNumber evidence="9">2.3.1.180</ecNumber>
    </recommendedName>
    <alternativeName>
        <fullName evidence="9">3-oxoacyl-[acyl-carrier-protein] synthase 3</fullName>
    </alternativeName>
    <alternativeName>
        <fullName evidence="9">3-oxoacyl-[acyl-carrier-protein] synthase III</fullName>
    </alternativeName>
</protein>
<organism evidence="12 13">
    <name type="scientific">Acetivibrio straminisolvens JCM 21531</name>
    <dbReference type="NCBI Taxonomy" id="1294263"/>
    <lineage>
        <taxon>Bacteria</taxon>
        <taxon>Bacillati</taxon>
        <taxon>Bacillota</taxon>
        <taxon>Clostridia</taxon>
        <taxon>Eubacteriales</taxon>
        <taxon>Oscillospiraceae</taxon>
        <taxon>Acetivibrio</taxon>
    </lineage>
</organism>
<keyword evidence="8 9" id="KW-0012">Acyltransferase</keyword>
<dbReference type="EC" id="2.3.1.180" evidence="9"/>
<evidence type="ECO:0000259" key="11">
    <source>
        <dbReference type="Pfam" id="PF08545"/>
    </source>
</evidence>
<dbReference type="EMBL" id="BAVR01000032">
    <property type="protein sequence ID" value="GAE89215.1"/>
    <property type="molecule type" value="Genomic_DNA"/>
</dbReference>
<proteinExistence type="inferred from homology"/>
<keyword evidence="2 9" id="KW-0963">Cytoplasm</keyword>
<feature type="active site" evidence="9">
    <location>
        <position position="256"/>
    </location>
</feature>
<gene>
    <name evidence="9" type="primary">fabH</name>
    <name evidence="12" type="ORF">JCM21531_2719</name>
</gene>
<keyword evidence="9" id="KW-0511">Multifunctional enzyme</keyword>
<evidence type="ECO:0000256" key="3">
    <source>
        <dbReference type="ARBA" id="ARBA00022516"/>
    </source>
</evidence>
<keyword evidence="4 9" id="KW-0808">Transferase</keyword>
<evidence type="ECO:0000256" key="2">
    <source>
        <dbReference type="ARBA" id="ARBA00022490"/>
    </source>
</evidence>
<reference evidence="12" key="1">
    <citation type="journal article" date="2014" name="Genome Announc.">
        <title>Draft Genome Sequence of Clostridium straminisolvens Strain JCM 21531T, Isolated from a Cellulose-Degrading Bacterial Community.</title>
        <authorList>
            <person name="Yuki M."/>
            <person name="Oshima K."/>
            <person name="Suda W."/>
            <person name="Sakamoto M."/>
            <person name="Kitamura K."/>
            <person name="Iida T."/>
            <person name="Hattori M."/>
            <person name="Ohkuma M."/>
        </authorList>
    </citation>
    <scope>NUCLEOTIDE SEQUENCE [LARGE SCALE GENOMIC DNA]</scope>
    <source>
        <strain evidence="12">JCM 21531</strain>
    </source>
</reference>
<dbReference type="Pfam" id="PF08541">
    <property type="entry name" value="ACP_syn_III_C"/>
    <property type="match status" value="1"/>
</dbReference>
<name>W4V732_9FIRM</name>